<evidence type="ECO:0000256" key="1">
    <source>
        <dbReference type="ARBA" id="ARBA00010613"/>
    </source>
</evidence>
<dbReference type="FunFam" id="3.60.110.10:FF:000004">
    <property type="entry name" value="Carbon-nitrogen hydrolase"/>
    <property type="match status" value="1"/>
</dbReference>
<dbReference type="PANTHER" id="PTHR47799">
    <property type="entry name" value="OMEGA-AMIDASE YAFV"/>
    <property type="match status" value="1"/>
</dbReference>
<dbReference type="InterPro" id="IPR003010">
    <property type="entry name" value="C-N_Hydrolase"/>
</dbReference>
<dbReference type="OrthoDB" id="9811121at2"/>
<evidence type="ECO:0000256" key="5">
    <source>
        <dbReference type="ARBA" id="ARBA00072139"/>
    </source>
</evidence>
<dbReference type="SUPFAM" id="SSF56317">
    <property type="entry name" value="Carbon-nitrogen hydrolase"/>
    <property type="match status" value="1"/>
</dbReference>
<accession>A0A4Q1JL41</accession>
<dbReference type="EMBL" id="SAXA01000007">
    <property type="protein sequence ID" value="RXQ94380.1"/>
    <property type="molecule type" value="Genomic_DNA"/>
</dbReference>
<evidence type="ECO:0000259" key="6">
    <source>
        <dbReference type="PROSITE" id="PS50263"/>
    </source>
</evidence>
<gene>
    <name evidence="7" type="ORF">EO244_08845</name>
</gene>
<keyword evidence="2 7" id="KW-0378">Hydrolase</keyword>
<evidence type="ECO:0000256" key="3">
    <source>
        <dbReference type="ARBA" id="ARBA00039118"/>
    </source>
</evidence>
<keyword evidence="8" id="KW-1185">Reference proteome</keyword>
<dbReference type="GO" id="GO:0050152">
    <property type="term" value="F:omega-amidase activity"/>
    <property type="evidence" value="ECO:0007669"/>
    <property type="project" value="UniProtKB-EC"/>
</dbReference>
<comment type="catalytic activity">
    <reaction evidence="4">
        <text>a monoamide of a dicarboxylate + H2O = a dicarboxylate + NH4(+)</text>
        <dbReference type="Rhea" id="RHEA:11716"/>
        <dbReference type="ChEBI" id="CHEBI:15377"/>
        <dbReference type="ChEBI" id="CHEBI:28938"/>
        <dbReference type="ChEBI" id="CHEBI:28965"/>
        <dbReference type="ChEBI" id="CHEBI:77450"/>
        <dbReference type="EC" id="3.5.1.3"/>
    </reaction>
</comment>
<dbReference type="RefSeq" id="WP_129254308.1">
    <property type="nucleotide sequence ID" value="NZ_SAXA01000007.1"/>
</dbReference>
<comment type="caution">
    <text evidence="7">The sequence shown here is derived from an EMBL/GenBank/DDBJ whole genome shotgun (WGS) entry which is preliminary data.</text>
</comment>
<dbReference type="InterPro" id="IPR052737">
    <property type="entry name" value="Omega-amidase_YafV"/>
</dbReference>
<dbReference type="Proteomes" id="UP000289703">
    <property type="component" value="Unassembled WGS sequence"/>
</dbReference>
<dbReference type="Pfam" id="PF00795">
    <property type="entry name" value="CN_hydrolase"/>
    <property type="match status" value="1"/>
</dbReference>
<dbReference type="GO" id="GO:0106008">
    <property type="term" value="F:2-oxoglutaramate amidase activity"/>
    <property type="evidence" value="ECO:0007669"/>
    <property type="project" value="TreeGrafter"/>
</dbReference>
<dbReference type="NCBIfam" id="NF007757">
    <property type="entry name" value="PRK10438.1"/>
    <property type="match status" value="1"/>
</dbReference>
<evidence type="ECO:0000256" key="4">
    <source>
        <dbReference type="ARBA" id="ARBA00052904"/>
    </source>
</evidence>
<dbReference type="InterPro" id="IPR036526">
    <property type="entry name" value="C-N_Hydrolase_sf"/>
</dbReference>
<sequence>MTDILRLSLIQSDLHWGDVKANLQHFSETLSVLKNKTDLIVLPEMFSSGFMMSGKDEIASHTDTAIDWMLEQAELLNSHIMGSLIVKENESFYNRMYTVSPHGDVSTYDKRHLFRMGNEHHHFVGGKEKGIVRIGEWRIRPIVCYDLRFPVWGRNQQDYDLLVCVANWPDARRDVWNTLLKARAIDNQAYVAGVNRIGIDGMGLNYAGDTSLIDARGRVLGKCEDYKESIETVSISLIDLQSFRKKFPVYLDADDFEIKL</sequence>
<dbReference type="AlphaFoldDB" id="A0A4Q1JL41"/>
<feature type="domain" description="CN hydrolase" evidence="6">
    <location>
        <begin position="5"/>
        <end position="237"/>
    </location>
</feature>
<evidence type="ECO:0000313" key="7">
    <source>
        <dbReference type="EMBL" id="RXQ94380.1"/>
    </source>
</evidence>
<name>A0A4Q1JL41_9BACT</name>
<evidence type="ECO:0000313" key="8">
    <source>
        <dbReference type="Proteomes" id="UP000289703"/>
    </source>
</evidence>
<dbReference type="Gene3D" id="3.60.110.10">
    <property type="entry name" value="Carbon-nitrogen hydrolase"/>
    <property type="match status" value="1"/>
</dbReference>
<comment type="similarity">
    <text evidence="1">Belongs to the carbon-nitrogen hydrolase superfamily. NIT1/NIT2 family.</text>
</comment>
<dbReference type="PROSITE" id="PS50263">
    <property type="entry name" value="CN_HYDROLASE"/>
    <property type="match status" value="1"/>
</dbReference>
<proteinExistence type="inferred from homology"/>
<organism evidence="7 8">
    <name type="scientific">Ancylomarina salipaludis</name>
    <dbReference type="NCBI Taxonomy" id="2501299"/>
    <lineage>
        <taxon>Bacteria</taxon>
        <taxon>Pseudomonadati</taxon>
        <taxon>Bacteroidota</taxon>
        <taxon>Bacteroidia</taxon>
        <taxon>Marinilabiliales</taxon>
        <taxon>Marinifilaceae</taxon>
        <taxon>Ancylomarina</taxon>
    </lineage>
</organism>
<reference evidence="7 8" key="1">
    <citation type="submission" date="2019-01" db="EMBL/GenBank/DDBJ databases">
        <title>Ancylomarina salipaludis sp. nov., isolated from a salt marsh.</title>
        <authorList>
            <person name="Yoon J.-H."/>
        </authorList>
    </citation>
    <scope>NUCLEOTIDE SEQUENCE [LARGE SCALE GENOMIC DNA]</scope>
    <source>
        <strain evidence="7 8">SHSM-M15</strain>
    </source>
</reference>
<dbReference type="PANTHER" id="PTHR47799:SF1">
    <property type="entry name" value="OMEGA-AMIDASE YAFV"/>
    <property type="match status" value="1"/>
</dbReference>
<dbReference type="EC" id="3.5.1.3" evidence="3"/>
<evidence type="ECO:0000256" key="2">
    <source>
        <dbReference type="ARBA" id="ARBA00022801"/>
    </source>
</evidence>
<protein>
    <recommendedName>
        <fullName evidence="5">Omega-amidase YafV</fullName>
        <ecNumber evidence="3">3.5.1.3</ecNumber>
    </recommendedName>
</protein>